<evidence type="ECO:0000259" key="1">
    <source>
        <dbReference type="PROSITE" id="PS50943"/>
    </source>
</evidence>
<dbReference type="InterPro" id="IPR001387">
    <property type="entry name" value="Cro/C1-type_HTH"/>
</dbReference>
<gene>
    <name evidence="2" type="ORF">GB928_015345</name>
</gene>
<evidence type="ECO:0000313" key="2">
    <source>
        <dbReference type="EMBL" id="MDO6122565.1"/>
    </source>
</evidence>
<accession>A0ABT8XFP8</accession>
<comment type="caution">
    <text evidence="2">The sequence shown here is derived from an EMBL/GenBank/DDBJ whole genome shotgun (WGS) entry which is preliminary data.</text>
</comment>
<name>A0ABT8XFP8_9HYPH</name>
<dbReference type="SUPFAM" id="SSF47413">
    <property type="entry name" value="lambda repressor-like DNA-binding domains"/>
    <property type="match status" value="1"/>
</dbReference>
<keyword evidence="3" id="KW-1185">Reference proteome</keyword>
<protein>
    <submittedName>
        <fullName evidence="2">Helix-turn-helix domain-containing protein</fullName>
    </submittedName>
</protein>
<dbReference type="Gene3D" id="1.10.260.40">
    <property type="entry name" value="lambda repressor-like DNA-binding domains"/>
    <property type="match status" value="1"/>
</dbReference>
<reference evidence="2" key="1">
    <citation type="submission" date="2022-04" db="EMBL/GenBank/DDBJ databases">
        <title>Shinella lacus sp. nov., a novel member of the genus Shinella from water.</title>
        <authorList>
            <person name="Deng Y."/>
        </authorList>
    </citation>
    <scope>NUCLEOTIDE SEQUENCE</scope>
    <source>
        <strain evidence="2">JCM 31239</strain>
    </source>
</reference>
<proteinExistence type="predicted"/>
<evidence type="ECO:0000313" key="3">
    <source>
        <dbReference type="Proteomes" id="UP001177080"/>
    </source>
</evidence>
<dbReference type="RefSeq" id="WP_244760251.1">
    <property type="nucleotide sequence ID" value="NZ_JALJCJ010000002.1"/>
</dbReference>
<dbReference type="Pfam" id="PF01381">
    <property type="entry name" value="HTH_3"/>
    <property type="match status" value="1"/>
</dbReference>
<dbReference type="PROSITE" id="PS50943">
    <property type="entry name" value="HTH_CROC1"/>
    <property type="match status" value="1"/>
</dbReference>
<dbReference type="CDD" id="cd00093">
    <property type="entry name" value="HTH_XRE"/>
    <property type="match status" value="1"/>
</dbReference>
<dbReference type="SMART" id="SM00530">
    <property type="entry name" value="HTH_XRE"/>
    <property type="match status" value="1"/>
</dbReference>
<feature type="domain" description="HTH cro/C1-type" evidence="1">
    <location>
        <begin position="34"/>
        <end position="87"/>
    </location>
</feature>
<organism evidence="2 3">
    <name type="scientific">Shinella curvata</name>
    <dbReference type="NCBI Taxonomy" id="1817964"/>
    <lineage>
        <taxon>Bacteria</taxon>
        <taxon>Pseudomonadati</taxon>
        <taxon>Pseudomonadota</taxon>
        <taxon>Alphaproteobacteria</taxon>
        <taxon>Hyphomicrobiales</taxon>
        <taxon>Rhizobiaceae</taxon>
        <taxon>Shinella</taxon>
    </lineage>
</organism>
<dbReference type="EMBL" id="WHSC02000006">
    <property type="protein sequence ID" value="MDO6122565.1"/>
    <property type="molecule type" value="Genomic_DNA"/>
</dbReference>
<dbReference type="InterPro" id="IPR010982">
    <property type="entry name" value="Lambda_DNA-bd_dom_sf"/>
</dbReference>
<dbReference type="Proteomes" id="UP001177080">
    <property type="component" value="Unassembled WGS sequence"/>
</dbReference>
<sequence length="92" mass="10261">MKKEPIILPSDPADPEDFDVTAEAMDRGQRARLIRRTRTALGLSQTEFADRFRVPVGTLRDWEQARATAPDFAVAYVRVIGQHPDLVAKAVA</sequence>